<feature type="transmembrane region" description="Helical" evidence="22">
    <location>
        <begin position="315"/>
        <end position="337"/>
    </location>
</feature>
<dbReference type="PANTHER" id="PTHR30474">
    <property type="entry name" value="CELL CYCLE PROTEIN"/>
    <property type="match status" value="1"/>
</dbReference>
<dbReference type="GO" id="GO:0015648">
    <property type="term" value="F:lipid-linked peptidoglycan transporter activity"/>
    <property type="evidence" value="ECO:0007669"/>
    <property type="project" value="TreeGrafter"/>
</dbReference>
<evidence type="ECO:0000256" key="4">
    <source>
        <dbReference type="ARBA" id="ARBA00022618"/>
    </source>
</evidence>
<dbReference type="GO" id="GO:0051301">
    <property type="term" value="P:cell division"/>
    <property type="evidence" value="ECO:0007669"/>
    <property type="project" value="UniProtKB-KW"/>
</dbReference>
<dbReference type="GO" id="GO:0008955">
    <property type="term" value="F:peptidoglycan glycosyltransferase activity"/>
    <property type="evidence" value="ECO:0007669"/>
    <property type="project" value="UniProtKB-EC"/>
</dbReference>
<evidence type="ECO:0000256" key="13">
    <source>
        <dbReference type="ARBA" id="ARBA00023316"/>
    </source>
</evidence>
<evidence type="ECO:0000256" key="18">
    <source>
        <dbReference type="ARBA" id="ARBA00041418"/>
    </source>
</evidence>
<dbReference type="Pfam" id="PF01098">
    <property type="entry name" value="FTSW_RODA_SPOVE"/>
    <property type="match status" value="1"/>
</dbReference>
<name>D1CCJ8_THET1</name>
<comment type="function">
    <text evidence="21">Peptidoglycan polymerase that is essential for cell division.</text>
</comment>
<keyword evidence="24" id="KW-1185">Reference proteome</keyword>
<evidence type="ECO:0000256" key="17">
    <source>
        <dbReference type="ARBA" id="ARBA00041185"/>
    </source>
</evidence>
<evidence type="ECO:0000256" key="20">
    <source>
        <dbReference type="ARBA" id="ARBA00049902"/>
    </source>
</evidence>
<evidence type="ECO:0000256" key="21">
    <source>
        <dbReference type="ARBA" id="ARBA00049966"/>
    </source>
</evidence>
<feature type="transmembrane region" description="Helical" evidence="22">
    <location>
        <begin position="349"/>
        <end position="370"/>
    </location>
</feature>
<dbReference type="GO" id="GO:0005886">
    <property type="term" value="C:plasma membrane"/>
    <property type="evidence" value="ECO:0007669"/>
    <property type="project" value="UniProtKB-SubCell"/>
</dbReference>
<proteinExistence type="inferred from homology"/>
<dbReference type="AlphaFoldDB" id="D1CCJ8"/>
<keyword evidence="6" id="KW-0808">Transferase</keyword>
<dbReference type="EMBL" id="CP001825">
    <property type="protein sequence ID" value="ACZ42513.1"/>
    <property type="molecule type" value="Genomic_DNA"/>
</dbReference>
<comment type="pathway">
    <text evidence="2">Cell wall biogenesis; peptidoglycan biosynthesis.</text>
</comment>
<evidence type="ECO:0000256" key="9">
    <source>
        <dbReference type="ARBA" id="ARBA00022984"/>
    </source>
</evidence>
<feature type="transmembrane region" description="Helical" evidence="22">
    <location>
        <begin position="51"/>
        <end position="70"/>
    </location>
</feature>
<keyword evidence="11 22" id="KW-0472">Membrane</keyword>
<feature type="transmembrane region" description="Helical" evidence="22">
    <location>
        <begin position="174"/>
        <end position="191"/>
    </location>
</feature>
<evidence type="ECO:0000256" key="15">
    <source>
        <dbReference type="ARBA" id="ARBA00033270"/>
    </source>
</evidence>
<comment type="similarity">
    <text evidence="16">Belongs to the SEDS family. FtsW subfamily.</text>
</comment>
<evidence type="ECO:0000256" key="14">
    <source>
        <dbReference type="ARBA" id="ARBA00032370"/>
    </source>
</evidence>
<dbReference type="OrthoDB" id="9768187at2"/>
<keyword evidence="12" id="KW-0131">Cell cycle</keyword>
<dbReference type="GO" id="GO:0071555">
    <property type="term" value="P:cell wall organization"/>
    <property type="evidence" value="ECO:0007669"/>
    <property type="project" value="UniProtKB-KW"/>
</dbReference>
<evidence type="ECO:0000313" key="23">
    <source>
        <dbReference type="EMBL" id="ACZ42513.1"/>
    </source>
</evidence>
<evidence type="ECO:0000256" key="16">
    <source>
        <dbReference type="ARBA" id="ARBA00038053"/>
    </source>
</evidence>
<dbReference type="STRING" id="525904.Tter_1607"/>
<dbReference type="Proteomes" id="UP000000323">
    <property type="component" value="Chromosome 1"/>
</dbReference>
<feature type="transmembrane region" description="Helical" evidence="22">
    <location>
        <begin position="82"/>
        <end position="100"/>
    </location>
</feature>
<dbReference type="GO" id="GO:0032153">
    <property type="term" value="C:cell division site"/>
    <property type="evidence" value="ECO:0007669"/>
    <property type="project" value="TreeGrafter"/>
</dbReference>
<keyword evidence="8" id="KW-0133">Cell shape</keyword>
<evidence type="ECO:0000256" key="1">
    <source>
        <dbReference type="ARBA" id="ARBA00004651"/>
    </source>
</evidence>
<gene>
    <name evidence="23" type="ordered locus">Tter_1607</name>
</gene>
<reference evidence="24" key="1">
    <citation type="journal article" date="2010" name="Stand. Genomic Sci.">
        <title>Complete genome sequence of 'Thermobaculum terrenum' type strain (YNP1).</title>
        <authorList>
            <person name="Kiss H."/>
            <person name="Cleland D."/>
            <person name="Lapidus A."/>
            <person name="Lucas S."/>
            <person name="Glavina Del Rio T."/>
            <person name="Nolan M."/>
            <person name="Tice H."/>
            <person name="Han C."/>
            <person name="Goodwin L."/>
            <person name="Pitluck S."/>
            <person name="Liolios K."/>
            <person name="Ivanova N."/>
            <person name="Mavromatis K."/>
            <person name="Ovchinnikova G."/>
            <person name="Pati A."/>
            <person name="Chen A."/>
            <person name="Palaniappan K."/>
            <person name="Land M."/>
            <person name="Hauser L."/>
            <person name="Chang Y."/>
            <person name="Jeffries C."/>
            <person name="Lu M."/>
            <person name="Brettin T."/>
            <person name="Detter J."/>
            <person name="Goker M."/>
            <person name="Tindall B."/>
            <person name="Beck B."/>
            <person name="McDermott T."/>
            <person name="Woyke T."/>
            <person name="Bristow J."/>
            <person name="Eisen J."/>
            <person name="Markowitz V."/>
            <person name="Hugenholtz P."/>
            <person name="Kyrpides N."/>
            <person name="Klenk H."/>
            <person name="Cheng J."/>
        </authorList>
    </citation>
    <scope>NUCLEOTIDE SEQUENCE [LARGE SCALE GENOMIC DNA]</scope>
    <source>
        <strain evidence="24">ATCC BAA-798 / YNP1</strain>
    </source>
</reference>
<dbReference type="HOGENOM" id="CLU_029243_0_1_0"/>
<dbReference type="NCBIfam" id="TIGR02614">
    <property type="entry name" value="ftsW"/>
    <property type="match status" value="1"/>
</dbReference>
<feature type="transmembrane region" description="Helical" evidence="22">
    <location>
        <begin position="20"/>
        <end position="45"/>
    </location>
</feature>
<keyword evidence="13" id="KW-0961">Cell wall biogenesis/degradation</keyword>
<comment type="catalytic activity">
    <reaction evidence="20">
        <text>[GlcNAc-(1-&gt;4)-Mur2Ac(oyl-L-Ala-gamma-D-Glu-L-Lys-D-Ala-D-Ala)](n)-di-trans,octa-cis-undecaprenyl diphosphate + beta-D-GlcNAc-(1-&gt;4)-Mur2Ac(oyl-L-Ala-gamma-D-Glu-L-Lys-D-Ala-D-Ala)-di-trans,octa-cis-undecaprenyl diphosphate = [GlcNAc-(1-&gt;4)-Mur2Ac(oyl-L-Ala-gamma-D-Glu-L-Lys-D-Ala-D-Ala)](n+1)-di-trans,octa-cis-undecaprenyl diphosphate + di-trans,octa-cis-undecaprenyl diphosphate + H(+)</text>
        <dbReference type="Rhea" id="RHEA:23708"/>
        <dbReference type="Rhea" id="RHEA-COMP:9602"/>
        <dbReference type="Rhea" id="RHEA-COMP:9603"/>
        <dbReference type="ChEBI" id="CHEBI:15378"/>
        <dbReference type="ChEBI" id="CHEBI:58405"/>
        <dbReference type="ChEBI" id="CHEBI:60033"/>
        <dbReference type="ChEBI" id="CHEBI:78435"/>
        <dbReference type="EC" id="2.4.99.28"/>
    </reaction>
</comment>
<evidence type="ECO:0000256" key="3">
    <source>
        <dbReference type="ARBA" id="ARBA00022475"/>
    </source>
</evidence>
<keyword evidence="4 23" id="KW-0132">Cell division</keyword>
<dbReference type="InterPro" id="IPR001182">
    <property type="entry name" value="FtsW/RodA"/>
</dbReference>
<accession>D1CCJ8</accession>
<keyword evidence="3" id="KW-1003">Cell membrane</keyword>
<dbReference type="RefSeq" id="WP_012875547.1">
    <property type="nucleotide sequence ID" value="NC_013525.1"/>
</dbReference>
<dbReference type="KEGG" id="ttr:Tter_1607"/>
<dbReference type="InterPro" id="IPR013437">
    <property type="entry name" value="FtsW"/>
</dbReference>
<evidence type="ECO:0000256" key="22">
    <source>
        <dbReference type="SAM" id="Phobius"/>
    </source>
</evidence>
<evidence type="ECO:0000313" key="24">
    <source>
        <dbReference type="Proteomes" id="UP000000323"/>
    </source>
</evidence>
<evidence type="ECO:0000256" key="6">
    <source>
        <dbReference type="ARBA" id="ARBA00022679"/>
    </source>
</evidence>
<feature type="transmembrane region" description="Helical" evidence="22">
    <location>
        <begin position="283"/>
        <end position="303"/>
    </location>
</feature>
<protein>
    <recommendedName>
        <fullName evidence="17">Probable peptidoglycan glycosyltransferase FtsW</fullName>
        <ecNumber evidence="19">2.4.99.28</ecNumber>
    </recommendedName>
    <alternativeName>
        <fullName evidence="18">Cell division protein FtsW</fullName>
    </alternativeName>
    <alternativeName>
        <fullName evidence="15">Cell wall polymerase</fullName>
    </alternativeName>
    <alternativeName>
        <fullName evidence="14">Peptidoglycan polymerase</fullName>
    </alternativeName>
</protein>
<keyword evidence="5" id="KW-0328">Glycosyltransferase</keyword>
<evidence type="ECO:0000256" key="19">
    <source>
        <dbReference type="ARBA" id="ARBA00044770"/>
    </source>
</evidence>
<dbReference type="GO" id="GO:0009252">
    <property type="term" value="P:peptidoglycan biosynthetic process"/>
    <property type="evidence" value="ECO:0007669"/>
    <property type="project" value="UniProtKB-KW"/>
</dbReference>
<keyword evidence="10 22" id="KW-1133">Transmembrane helix</keyword>
<sequence>MANTTVRPKFIDAGPIDKWILAPVVGLVALGTVMIYSSSFVGAYMNGLSPNYFLIRHLIWLCIGSLALFITSKINYQCWRRYSVPLMIVALLALAFVVFAPDSIAPEINGAHRWIRLGPLSAQPSEFAKIVFITYAADWLSQKGEKVRNLWYGLIPFGIILGFIIGLIMLEPDMGTSIVFAMIGGVMLFCAGAKIMQLLAGAALAFAAFLVLIIEESYRLNRLTIFLDPWKDPNGLGFHPIQSLFTLGSGGLIGEGLGASRQKFGWLPEAHTDSIMAVIGDELGFVGAVFVLILIIVVAVHGFRTALRSPDAFGSLMATGITTWIVFQSFLNIGVVTLTVPFTGVPMPFISFGGSSLVVLMSAVGILLNLSKYAQPVVEDRKELRRRKLLLRRGMS</sequence>
<dbReference type="GO" id="GO:0008360">
    <property type="term" value="P:regulation of cell shape"/>
    <property type="evidence" value="ECO:0007669"/>
    <property type="project" value="UniProtKB-KW"/>
</dbReference>
<feature type="transmembrane region" description="Helical" evidence="22">
    <location>
        <begin position="198"/>
        <end position="214"/>
    </location>
</feature>
<evidence type="ECO:0000256" key="8">
    <source>
        <dbReference type="ARBA" id="ARBA00022960"/>
    </source>
</evidence>
<keyword evidence="9" id="KW-0573">Peptidoglycan synthesis</keyword>
<feature type="transmembrane region" description="Helical" evidence="22">
    <location>
        <begin position="120"/>
        <end position="137"/>
    </location>
</feature>
<dbReference type="PANTHER" id="PTHR30474:SF2">
    <property type="entry name" value="PEPTIDOGLYCAN GLYCOSYLTRANSFERASE FTSW-RELATED"/>
    <property type="match status" value="1"/>
</dbReference>
<dbReference type="eggNOG" id="COG0772">
    <property type="taxonomic scope" value="Bacteria"/>
</dbReference>
<organism evidence="23 24">
    <name type="scientific">Thermobaculum terrenum (strain ATCC BAA-798 / CCMEE 7001 / YNP1)</name>
    <dbReference type="NCBI Taxonomy" id="525904"/>
    <lineage>
        <taxon>Bacteria</taxon>
        <taxon>Bacillati</taxon>
        <taxon>Chloroflexota</taxon>
        <taxon>Chloroflexia</taxon>
        <taxon>Candidatus Thermobaculales</taxon>
        <taxon>Candidatus Thermobaculaceae</taxon>
        <taxon>Thermobaculum</taxon>
    </lineage>
</organism>
<comment type="subcellular location">
    <subcellularLocation>
        <location evidence="1">Cell membrane</location>
        <topology evidence="1">Multi-pass membrane protein</topology>
    </subcellularLocation>
</comment>
<keyword evidence="7 22" id="KW-0812">Transmembrane</keyword>
<dbReference type="EC" id="2.4.99.28" evidence="19"/>
<feature type="transmembrane region" description="Helical" evidence="22">
    <location>
        <begin position="149"/>
        <end position="168"/>
    </location>
</feature>
<evidence type="ECO:0000256" key="11">
    <source>
        <dbReference type="ARBA" id="ARBA00023136"/>
    </source>
</evidence>
<evidence type="ECO:0000256" key="12">
    <source>
        <dbReference type="ARBA" id="ARBA00023306"/>
    </source>
</evidence>
<evidence type="ECO:0000256" key="2">
    <source>
        <dbReference type="ARBA" id="ARBA00004752"/>
    </source>
</evidence>
<evidence type="ECO:0000256" key="10">
    <source>
        <dbReference type="ARBA" id="ARBA00022989"/>
    </source>
</evidence>
<evidence type="ECO:0000256" key="7">
    <source>
        <dbReference type="ARBA" id="ARBA00022692"/>
    </source>
</evidence>
<evidence type="ECO:0000256" key="5">
    <source>
        <dbReference type="ARBA" id="ARBA00022676"/>
    </source>
</evidence>